<reference evidence="2 3" key="1">
    <citation type="submission" date="2019-01" db="EMBL/GenBank/DDBJ databases">
        <title>Nocardioides guangzhouensis sp. nov., an actinobacterium isolated from soil.</title>
        <authorList>
            <person name="Fu Y."/>
            <person name="Cai Y."/>
            <person name="Lin Z."/>
            <person name="Chen P."/>
        </authorList>
    </citation>
    <scope>NUCLEOTIDE SEQUENCE [LARGE SCALE GENOMIC DNA]</scope>
    <source>
        <strain evidence="2 3">NBRC 105384</strain>
    </source>
</reference>
<dbReference type="EMBL" id="SDPU01000028">
    <property type="protein sequence ID" value="RYU10642.1"/>
    <property type="molecule type" value="Genomic_DNA"/>
</dbReference>
<name>A0A4Q5IX23_9ACTN</name>
<comment type="caution">
    <text evidence="2">The sequence shown here is derived from an EMBL/GenBank/DDBJ whole genome shotgun (WGS) entry which is preliminary data.</text>
</comment>
<gene>
    <name evidence="2" type="ORF">ETU37_15375</name>
</gene>
<evidence type="ECO:0000259" key="1">
    <source>
        <dbReference type="Pfam" id="PF01636"/>
    </source>
</evidence>
<dbReference type="InterPro" id="IPR002575">
    <property type="entry name" value="Aminoglycoside_PTrfase"/>
</dbReference>
<evidence type="ECO:0000313" key="3">
    <source>
        <dbReference type="Proteomes" id="UP000291189"/>
    </source>
</evidence>
<proteinExistence type="predicted"/>
<protein>
    <recommendedName>
        <fullName evidence="1">Aminoglycoside phosphotransferase domain-containing protein</fullName>
    </recommendedName>
</protein>
<organism evidence="2 3">
    <name type="scientific">Nocardioides iriomotensis</name>
    <dbReference type="NCBI Taxonomy" id="715784"/>
    <lineage>
        <taxon>Bacteria</taxon>
        <taxon>Bacillati</taxon>
        <taxon>Actinomycetota</taxon>
        <taxon>Actinomycetes</taxon>
        <taxon>Propionibacteriales</taxon>
        <taxon>Nocardioidaceae</taxon>
        <taxon>Nocardioides</taxon>
    </lineage>
</organism>
<dbReference type="OrthoDB" id="101887at2"/>
<dbReference type="AlphaFoldDB" id="A0A4Q5IX23"/>
<feature type="domain" description="Aminoglycoside phosphotransferase" evidence="1">
    <location>
        <begin position="201"/>
        <end position="371"/>
    </location>
</feature>
<dbReference type="RefSeq" id="WP_129988233.1">
    <property type="nucleotide sequence ID" value="NZ_SDPU01000028.1"/>
</dbReference>
<dbReference type="SUPFAM" id="SSF56112">
    <property type="entry name" value="Protein kinase-like (PK-like)"/>
    <property type="match status" value="1"/>
</dbReference>
<sequence>MSSSAEATAVLPPDPVLPHRDDLLDADVVSARLDDLLDQAAAPRTGGCSLLRVKYRMGESLRATFRLHRGAGTDLVSSRMFPEPRAAGEFLRAREVAIGQGAGPGSVLLDQVTSTVFWVFPQDRKLVGLDRLTGPPPELRGVFGKVWTQSELKAYKPERAATVRCADPCGATVGYAKVQPGHAGRRSVALLRAAGCGIDQHGVLRLPEGIGYLPAQHMALFSAAPGRPLNQVPWAAYPGAMATLGAALAVLHAQPAGGLPRFTRFDPDELVPAADLVRAARPDLASVARQLRDELLRTAPARGPDVLLHGDVHAKNVLVLDDAVSLIDLDEAGAGPAAADLGGMLARFWCPRPHDVFDPDTARAAAASLLGAYDRRLSRADLLWYAAAALLAERAVRAINRVDAAAIADLERVLVTALRWVKQRKVGDT</sequence>
<dbReference type="Pfam" id="PF01636">
    <property type="entry name" value="APH"/>
    <property type="match status" value="1"/>
</dbReference>
<dbReference type="Proteomes" id="UP000291189">
    <property type="component" value="Unassembled WGS sequence"/>
</dbReference>
<evidence type="ECO:0000313" key="2">
    <source>
        <dbReference type="EMBL" id="RYU10642.1"/>
    </source>
</evidence>
<keyword evidence="3" id="KW-1185">Reference proteome</keyword>
<dbReference type="InterPro" id="IPR011009">
    <property type="entry name" value="Kinase-like_dom_sf"/>
</dbReference>
<dbReference type="Gene3D" id="3.90.1200.10">
    <property type="match status" value="1"/>
</dbReference>
<accession>A0A4Q5IX23</accession>